<reference evidence="10" key="1">
    <citation type="submission" date="2020-10" db="EMBL/GenBank/DDBJ databases">
        <authorList>
            <person name="Kikuchi T."/>
        </authorList>
    </citation>
    <scope>NUCLEOTIDE SEQUENCE</scope>
    <source>
        <strain evidence="10">NKZ352</strain>
    </source>
</reference>
<keyword evidence="7" id="KW-0963">Cytoplasm</keyword>
<feature type="domain" description="MH1" evidence="8">
    <location>
        <begin position="41"/>
        <end position="170"/>
    </location>
</feature>
<accession>A0A8S1GXW1</accession>
<dbReference type="GO" id="GO:0046872">
    <property type="term" value="F:metal ion binding"/>
    <property type="evidence" value="ECO:0007669"/>
    <property type="project" value="UniProtKB-KW"/>
</dbReference>
<keyword evidence="4 7" id="KW-0805">Transcription regulation</keyword>
<organism evidence="10 11">
    <name type="scientific">Caenorhabditis auriculariae</name>
    <dbReference type="NCBI Taxonomy" id="2777116"/>
    <lineage>
        <taxon>Eukaryota</taxon>
        <taxon>Metazoa</taxon>
        <taxon>Ecdysozoa</taxon>
        <taxon>Nematoda</taxon>
        <taxon>Chromadorea</taxon>
        <taxon>Rhabditida</taxon>
        <taxon>Rhabditina</taxon>
        <taxon>Rhabditomorpha</taxon>
        <taxon>Rhabditoidea</taxon>
        <taxon>Rhabditidae</taxon>
        <taxon>Peloderinae</taxon>
        <taxon>Caenorhabditis</taxon>
    </lineage>
</organism>
<dbReference type="GO" id="GO:0070411">
    <property type="term" value="F:I-SMAD binding"/>
    <property type="evidence" value="ECO:0007669"/>
    <property type="project" value="TreeGrafter"/>
</dbReference>
<dbReference type="GO" id="GO:0009653">
    <property type="term" value="P:anatomical structure morphogenesis"/>
    <property type="evidence" value="ECO:0007669"/>
    <property type="project" value="TreeGrafter"/>
</dbReference>
<evidence type="ECO:0008006" key="12">
    <source>
        <dbReference type="Google" id="ProtNLM"/>
    </source>
</evidence>
<dbReference type="GO" id="GO:0060395">
    <property type="term" value="P:SMAD protein signal transduction"/>
    <property type="evidence" value="ECO:0007669"/>
    <property type="project" value="TreeGrafter"/>
</dbReference>
<dbReference type="GO" id="GO:0000978">
    <property type="term" value="F:RNA polymerase II cis-regulatory region sequence-specific DNA binding"/>
    <property type="evidence" value="ECO:0007669"/>
    <property type="project" value="TreeGrafter"/>
</dbReference>
<dbReference type="PROSITE" id="PS51075">
    <property type="entry name" value="MH1"/>
    <property type="match status" value="1"/>
</dbReference>
<comment type="caution">
    <text evidence="10">The sequence shown here is derived from an EMBL/GenBank/DDBJ whole genome shotgun (WGS) entry which is preliminary data.</text>
</comment>
<evidence type="ECO:0000313" key="11">
    <source>
        <dbReference type="Proteomes" id="UP000835052"/>
    </source>
</evidence>
<keyword evidence="6 7" id="KW-0539">Nucleus</keyword>
<dbReference type="InterPro" id="IPR003619">
    <property type="entry name" value="MAD_homology1_Dwarfin-type"/>
</dbReference>
<dbReference type="GO" id="GO:0005737">
    <property type="term" value="C:cytoplasm"/>
    <property type="evidence" value="ECO:0007669"/>
    <property type="project" value="UniProtKB-SubCell"/>
</dbReference>
<dbReference type="InterPro" id="IPR001132">
    <property type="entry name" value="SMAD_dom_Dwarfin-type"/>
</dbReference>
<dbReference type="InterPro" id="IPR013790">
    <property type="entry name" value="Dwarfin"/>
</dbReference>
<dbReference type="InterPro" id="IPR017855">
    <property type="entry name" value="SMAD-like_dom_sf"/>
</dbReference>
<dbReference type="SMART" id="SM00524">
    <property type="entry name" value="DWB"/>
    <property type="match status" value="1"/>
</dbReference>
<dbReference type="Gene3D" id="3.90.520.10">
    <property type="entry name" value="SMAD MH1 domain"/>
    <property type="match status" value="1"/>
</dbReference>
<comment type="similarity">
    <text evidence="1 7">Belongs to the dwarfin/SMAD family.</text>
</comment>
<dbReference type="GO" id="GO:0030509">
    <property type="term" value="P:BMP signaling pathway"/>
    <property type="evidence" value="ECO:0007669"/>
    <property type="project" value="TreeGrafter"/>
</dbReference>
<dbReference type="SUPFAM" id="SSF49879">
    <property type="entry name" value="SMAD/FHA domain"/>
    <property type="match status" value="1"/>
</dbReference>
<sequence length="429" mass="48343">MTTFLEERSRGLNSFCVRLRSGLLLVVERNEMNGLLHMHAPAVKKLLGWKIGDDEEKWAERAIEALVKKLKKKKSACGSLEDLEFALANPGIPSRCVTIPKSLDGRLQVSHKKGLPHVIYCRVWRWPDVVSHQELRAIPECSFPYETSSKTQHICINPYHYQRVQRLTQSPFLPSYAASSPQSIPSPHASGAWASSSVSRATSCASSPSPSLFSEDGDAAPSTKNCSIISPNCWATISYYELNTRVGELFKLNNRCVTVDGYTDPSNCDHRICLGQITNVNRNSTIENTRKHIGRGLRLELMDNNNVFVVNLSDAPIFIQSRNANIAINQAPTKVCRVPPQHTMCVFDFNLFYQMLDRTQNGELSELHDLNKMCFIRISFVKGWGDDYPRQDVTSTPCWLELRLHVPLAWIDQTLPQARMPENEPTSVS</sequence>
<protein>
    <recommendedName>
        <fullName evidence="12">MAD homolog</fullName>
    </recommendedName>
</protein>
<dbReference type="Pfam" id="PF03165">
    <property type="entry name" value="MH1"/>
    <property type="match status" value="1"/>
</dbReference>
<evidence type="ECO:0000256" key="5">
    <source>
        <dbReference type="ARBA" id="ARBA00023163"/>
    </source>
</evidence>
<dbReference type="GO" id="GO:0030154">
    <property type="term" value="P:cell differentiation"/>
    <property type="evidence" value="ECO:0007669"/>
    <property type="project" value="TreeGrafter"/>
</dbReference>
<evidence type="ECO:0000256" key="4">
    <source>
        <dbReference type="ARBA" id="ARBA00023015"/>
    </source>
</evidence>
<evidence type="ECO:0000259" key="9">
    <source>
        <dbReference type="PROSITE" id="PS51076"/>
    </source>
</evidence>
<dbReference type="PANTHER" id="PTHR13703:SF65">
    <property type="entry name" value="DWARFIN SMA-3"/>
    <property type="match status" value="1"/>
</dbReference>
<dbReference type="GO" id="GO:0051239">
    <property type="term" value="P:regulation of multicellular organismal process"/>
    <property type="evidence" value="ECO:0007669"/>
    <property type="project" value="UniProtKB-ARBA"/>
</dbReference>
<proteinExistence type="inferred from homology"/>
<keyword evidence="2" id="KW-0479">Metal-binding</keyword>
<dbReference type="GO" id="GO:0050793">
    <property type="term" value="P:regulation of developmental process"/>
    <property type="evidence" value="ECO:0007669"/>
    <property type="project" value="UniProtKB-ARBA"/>
</dbReference>
<evidence type="ECO:0000313" key="10">
    <source>
        <dbReference type="EMBL" id="CAD6188227.1"/>
    </source>
</evidence>
<dbReference type="InterPro" id="IPR036578">
    <property type="entry name" value="SMAD_MH1_sf"/>
</dbReference>
<dbReference type="Proteomes" id="UP000835052">
    <property type="component" value="Unassembled WGS sequence"/>
</dbReference>
<dbReference type="Pfam" id="PF03166">
    <property type="entry name" value="MH2"/>
    <property type="match status" value="1"/>
</dbReference>
<dbReference type="InterPro" id="IPR008984">
    <property type="entry name" value="SMAD_FHA_dom_sf"/>
</dbReference>
<dbReference type="PANTHER" id="PTHR13703">
    <property type="entry name" value="SMAD"/>
    <property type="match status" value="1"/>
</dbReference>
<dbReference type="OrthoDB" id="5794312at2759"/>
<feature type="domain" description="MH2" evidence="9">
    <location>
        <begin position="234"/>
        <end position="429"/>
    </location>
</feature>
<gene>
    <name evidence="10" type="ORF">CAUJ_LOCUS4146</name>
</gene>
<comment type="subcellular location">
    <subcellularLocation>
        <location evidence="7">Cytoplasm</location>
    </subcellularLocation>
    <subcellularLocation>
        <location evidence="7">Nucleus</location>
    </subcellularLocation>
</comment>
<dbReference type="AlphaFoldDB" id="A0A8S1GXW1"/>
<dbReference type="GO" id="GO:0009791">
    <property type="term" value="P:post-embryonic development"/>
    <property type="evidence" value="ECO:0007669"/>
    <property type="project" value="UniProtKB-ARBA"/>
</dbReference>
<keyword evidence="11" id="KW-1185">Reference proteome</keyword>
<dbReference type="GO" id="GO:0071144">
    <property type="term" value="C:heteromeric SMAD protein complex"/>
    <property type="evidence" value="ECO:0007669"/>
    <property type="project" value="TreeGrafter"/>
</dbReference>
<evidence type="ECO:0000256" key="2">
    <source>
        <dbReference type="ARBA" id="ARBA00022723"/>
    </source>
</evidence>
<dbReference type="Gene3D" id="2.60.200.10">
    <property type="match status" value="1"/>
</dbReference>
<keyword evidence="5 7" id="KW-0804">Transcription</keyword>
<evidence type="ECO:0000256" key="7">
    <source>
        <dbReference type="RuleBase" id="RU361195"/>
    </source>
</evidence>
<keyword evidence="3" id="KW-0862">Zinc</keyword>
<dbReference type="EMBL" id="CAJGYM010000008">
    <property type="protein sequence ID" value="CAD6188227.1"/>
    <property type="molecule type" value="Genomic_DNA"/>
</dbReference>
<evidence type="ECO:0000256" key="1">
    <source>
        <dbReference type="ARBA" id="ARBA00005545"/>
    </source>
</evidence>
<evidence type="ECO:0000259" key="8">
    <source>
        <dbReference type="PROSITE" id="PS51075"/>
    </source>
</evidence>
<evidence type="ECO:0000256" key="6">
    <source>
        <dbReference type="ARBA" id="ARBA00023242"/>
    </source>
</evidence>
<dbReference type="GO" id="GO:0000981">
    <property type="term" value="F:DNA-binding transcription factor activity, RNA polymerase II-specific"/>
    <property type="evidence" value="ECO:0007669"/>
    <property type="project" value="TreeGrafter"/>
</dbReference>
<dbReference type="PROSITE" id="PS51076">
    <property type="entry name" value="MH2"/>
    <property type="match status" value="1"/>
</dbReference>
<dbReference type="InterPro" id="IPR013019">
    <property type="entry name" value="MAD_homology_MH1"/>
</dbReference>
<evidence type="ECO:0000256" key="3">
    <source>
        <dbReference type="ARBA" id="ARBA00022833"/>
    </source>
</evidence>
<name>A0A8S1GXW1_9PELO</name>
<dbReference type="SUPFAM" id="SSF56366">
    <property type="entry name" value="SMAD MH1 domain"/>
    <property type="match status" value="1"/>
</dbReference>
<dbReference type="SMART" id="SM00523">
    <property type="entry name" value="DWA"/>
    <property type="match status" value="1"/>
</dbReference>